<evidence type="ECO:0000256" key="6">
    <source>
        <dbReference type="SAM" id="Coils"/>
    </source>
</evidence>
<dbReference type="GO" id="GO:0031514">
    <property type="term" value="C:motile cilium"/>
    <property type="evidence" value="ECO:0007669"/>
    <property type="project" value="TreeGrafter"/>
</dbReference>
<feature type="coiled-coil region" evidence="6">
    <location>
        <begin position="126"/>
        <end position="171"/>
    </location>
</feature>
<protein>
    <submittedName>
        <fullName evidence="8">Dynein regulatory complex protein 9</fullName>
    </submittedName>
</protein>
<keyword evidence="6" id="KW-0175">Coiled coil</keyword>
<keyword evidence="4" id="KW-0206">Cytoskeleton</keyword>
<dbReference type="PANTHER" id="PTHR14871">
    <property type="entry name" value="DYNEIN REGULATORY COMPLEX PROTEIN 9"/>
    <property type="match status" value="1"/>
</dbReference>
<evidence type="ECO:0000256" key="1">
    <source>
        <dbReference type="ARBA" id="ARBA00004245"/>
    </source>
</evidence>
<dbReference type="Proteomes" id="UP001174909">
    <property type="component" value="Unassembled WGS sequence"/>
</dbReference>
<sequence>MATKVQSSLRLAGQGSSGPVVLSPVERELVCAVLDDAVHQLAVLGGIMPDYASSAAAVEHVMGDELLQILEEQKRMDRQIRKVSSPGALRETARGITTAAETARSAKSVAENMSKLQEDRGHLERVERCRKRVSELKKQLVEVKRSKEKELSELNETIAHLKDQLQELKAKTGLEEKFIKKSTQATVEIVQHRLDNSVTGLEGSNQGLEQKLRREGS</sequence>
<keyword evidence="9" id="KW-1185">Reference proteome</keyword>
<dbReference type="PANTHER" id="PTHR14871:SF1">
    <property type="entry name" value="DYNEIN REGULATORY COMPLEX PROTEIN 9"/>
    <property type="match status" value="1"/>
</dbReference>
<dbReference type="GO" id="GO:0044782">
    <property type="term" value="P:cilium organization"/>
    <property type="evidence" value="ECO:0007669"/>
    <property type="project" value="TreeGrafter"/>
</dbReference>
<dbReference type="InterPro" id="IPR042618">
    <property type="entry name" value="IQCG"/>
</dbReference>
<dbReference type="Gene3D" id="3.40.190.10">
    <property type="entry name" value="Periplasmic binding protein-like II"/>
    <property type="match status" value="1"/>
</dbReference>
<keyword evidence="5" id="KW-0966">Cell projection</keyword>
<evidence type="ECO:0000313" key="9">
    <source>
        <dbReference type="Proteomes" id="UP001174909"/>
    </source>
</evidence>
<evidence type="ECO:0000256" key="5">
    <source>
        <dbReference type="ARBA" id="ARBA00023273"/>
    </source>
</evidence>
<proteinExistence type="predicted"/>
<evidence type="ECO:0000256" key="4">
    <source>
        <dbReference type="ARBA" id="ARBA00023212"/>
    </source>
</evidence>
<name>A0AA35TLM8_GEOBA</name>
<comment type="subcellular location">
    <subcellularLocation>
        <location evidence="2">Cell projection</location>
    </subcellularLocation>
    <subcellularLocation>
        <location evidence="1">Cytoplasm</location>
        <location evidence="1">Cytoskeleton</location>
    </subcellularLocation>
</comment>
<dbReference type="GO" id="GO:0005856">
    <property type="term" value="C:cytoskeleton"/>
    <property type="evidence" value="ECO:0007669"/>
    <property type="project" value="UniProtKB-SubCell"/>
</dbReference>
<dbReference type="AlphaFoldDB" id="A0AA35TLM8"/>
<evidence type="ECO:0000256" key="7">
    <source>
        <dbReference type="SAM" id="MobiDB-lite"/>
    </source>
</evidence>
<reference evidence="8" key="1">
    <citation type="submission" date="2023-03" db="EMBL/GenBank/DDBJ databases">
        <authorList>
            <person name="Steffen K."/>
            <person name="Cardenas P."/>
        </authorList>
    </citation>
    <scope>NUCLEOTIDE SEQUENCE</scope>
</reference>
<evidence type="ECO:0000313" key="8">
    <source>
        <dbReference type="EMBL" id="CAI8049954.1"/>
    </source>
</evidence>
<dbReference type="EMBL" id="CASHTH010003824">
    <property type="protein sequence ID" value="CAI8049954.1"/>
    <property type="molecule type" value="Genomic_DNA"/>
</dbReference>
<accession>A0AA35TLM8</accession>
<dbReference type="GO" id="GO:0005737">
    <property type="term" value="C:cytoplasm"/>
    <property type="evidence" value="ECO:0007669"/>
    <property type="project" value="TreeGrafter"/>
</dbReference>
<evidence type="ECO:0000256" key="3">
    <source>
        <dbReference type="ARBA" id="ARBA00022490"/>
    </source>
</evidence>
<organism evidence="8 9">
    <name type="scientific">Geodia barretti</name>
    <name type="common">Barrett's horny sponge</name>
    <dbReference type="NCBI Taxonomy" id="519541"/>
    <lineage>
        <taxon>Eukaryota</taxon>
        <taxon>Metazoa</taxon>
        <taxon>Porifera</taxon>
        <taxon>Demospongiae</taxon>
        <taxon>Heteroscleromorpha</taxon>
        <taxon>Tetractinellida</taxon>
        <taxon>Astrophorina</taxon>
        <taxon>Geodiidae</taxon>
        <taxon>Geodia</taxon>
    </lineage>
</organism>
<gene>
    <name evidence="8" type="ORF">GBAR_LOCUS27486</name>
</gene>
<feature type="region of interest" description="Disordered" evidence="7">
    <location>
        <begin position="99"/>
        <end position="121"/>
    </location>
</feature>
<comment type="caution">
    <text evidence="8">The sequence shown here is derived from an EMBL/GenBank/DDBJ whole genome shotgun (WGS) entry which is preliminary data.</text>
</comment>
<evidence type="ECO:0000256" key="2">
    <source>
        <dbReference type="ARBA" id="ARBA00004316"/>
    </source>
</evidence>
<keyword evidence="3" id="KW-0963">Cytoplasm</keyword>